<dbReference type="InterPro" id="IPR035924">
    <property type="entry name" value="FlaG-like_sf"/>
</dbReference>
<comment type="caution">
    <text evidence="1">The sequence shown here is derived from an EMBL/GenBank/DDBJ whole genome shotgun (WGS) entry which is preliminary data.</text>
</comment>
<dbReference type="Pfam" id="PF03646">
    <property type="entry name" value="FlaG"/>
    <property type="match status" value="1"/>
</dbReference>
<dbReference type="Gene3D" id="3.30.160.170">
    <property type="entry name" value="FlaG-like"/>
    <property type="match status" value="1"/>
</dbReference>
<dbReference type="Proteomes" id="UP000476820">
    <property type="component" value="Unassembled WGS sequence"/>
</dbReference>
<keyword evidence="1" id="KW-0282">Flagellum</keyword>
<sequence>MNISHLGQVNMINNDIEGTVSEFKNINNDIQIKQVEKSDSFDKDYSKEELDKSLKKLNKFLEDDKAHAEYSVHEDLGSIMIKIVDDKTKEVILEVPPKKILDMVASMCKQFGLLDKKA</sequence>
<reference evidence="1 2" key="1">
    <citation type="submission" date="2019-04" db="EMBL/GenBank/DDBJ databases">
        <title>Genome sequencing of Clostridium botulinum Groups I-IV and Clostridium butyricum.</title>
        <authorList>
            <person name="Brunt J."/>
            <person name="Van Vliet A.H.M."/>
            <person name="Stringer S.C."/>
            <person name="Carter A.T."/>
            <person name="Peck M.W."/>
        </authorList>
    </citation>
    <scope>NUCLEOTIDE SEQUENCE [LARGE SCALE GENOMIC DNA]</scope>
    <source>
        <strain evidence="1 2">1605</strain>
    </source>
</reference>
<evidence type="ECO:0000313" key="1">
    <source>
        <dbReference type="EMBL" id="NFF89253.1"/>
    </source>
</evidence>
<gene>
    <name evidence="1" type="ORF">FC774_15470</name>
</gene>
<dbReference type="EMBL" id="SWOV01000057">
    <property type="protein sequence ID" value="NFF89253.1"/>
    <property type="molecule type" value="Genomic_DNA"/>
</dbReference>
<evidence type="ECO:0000313" key="2">
    <source>
        <dbReference type="Proteomes" id="UP000476820"/>
    </source>
</evidence>
<protein>
    <submittedName>
        <fullName evidence="1">Flagellar protein FlaG</fullName>
    </submittedName>
</protein>
<dbReference type="PANTHER" id="PTHR37166">
    <property type="entry name" value="PROTEIN FLAG"/>
    <property type="match status" value="1"/>
</dbReference>
<dbReference type="RefSeq" id="WP_061302047.1">
    <property type="nucleotide sequence ID" value="NZ_LFPA01000129.1"/>
</dbReference>
<dbReference type="PANTHER" id="PTHR37166:SF1">
    <property type="entry name" value="PROTEIN FLAG"/>
    <property type="match status" value="1"/>
</dbReference>
<keyword evidence="1" id="KW-0969">Cilium</keyword>
<dbReference type="AlphaFoldDB" id="A0A6B4MAS7"/>
<accession>A0A6B4MAS7</accession>
<organism evidence="1 2">
    <name type="scientific">Clostridium botulinum</name>
    <dbReference type="NCBI Taxonomy" id="1491"/>
    <lineage>
        <taxon>Bacteria</taxon>
        <taxon>Bacillati</taxon>
        <taxon>Bacillota</taxon>
        <taxon>Clostridia</taxon>
        <taxon>Eubacteriales</taxon>
        <taxon>Clostridiaceae</taxon>
        <taxon>Clostridium</taxon>
    </lineage>
</organism>
<dbReference type="SUPFAM" id="SSF160214">
    <property type="entry name" value="FlaG-like"/>
    <property type="match status" value="1"/>
</dbReference>
<name>A0A6B4MAS7_CLOBO</name>
<proteinExistence type="predicted"/>
<dbReference type="InterPro" id="IPR005186">
    <property type="entry name" value="FlaG"/>
</dbReference>
<keyword evidence="1" id="KW-0966">Cell projection</keyword>